<keyword evidence="3" id="KW-0326">Glycosidase</keyword>
<evidence type="ECO:0000256" key="1">
    <source>
        <dbReference type="ARBA" id="ARBA00009209"/>
    </source>
</evidence>
<dbReference type="AlphaFoldDB" id="A8FA29"/>
<keyword evidence="2 4" id="KW-0378">Hydrolase</keyword>
<organism evidence="4 5">
    <name type="scientific">Bacillus pumilus (strain SAFR-032)</name>
    <dbReference type="NCBI Taxonomy" id="315750"/>
    <lineage>
        <taxon>Bacteria</taxon>
        <taxon>Bacillati</taxon>
        <taxon>Bacillota</taxon>
        <taxon>Bacilli</taxon>
        <taxon>Bacillales</taxon>
        <taxon>Bacillaceae</taxon>
        <taxon>Bacillus</taxon>
    </lineage>
</organism>
<protein>
    <submittedName>
        <fullName evidence="4">Glycosyl hydrolase lipoprotein</fullName>
    </submittedName>
</protein>
<reference evidence="4 5" key="3">
    <citation type="journal article" date="2013" name="PLoS ONE">
        <title>Candidate genes that may be responsible for the unusual resistances exhibited by Bacillus pumilus SAFR-032 spores.</title>
        <authorList>
            <person name="Tirumalai M.R."/>
            <person name="Rastogi R."/>
            <person name="Zamani N."/>
            <person name="O'Bryant Williams E."/>
            <person name="Allen S."/>
            <person name="Diouf F."/>
            <person name="Kwende S."/>
            <person name="Weinstock G.M."/>
            <person name="Venkateswaran K.J."/>
            <person name="Fox G.E."/>
        </authorList>
    </citation>
    <scope>NUCLEOTIDE SEQUENCE [LARGE SCALE GENOMIC DNA]</scope>
    <source>
        <strain evidence="4 5">SAFR-032</strain>
    </source>
</reference>
<dbReference type="KEGG" id="bpu:BPUM_0401"/>
<dbReference type="InterPro" id="IPR012341">
    <property type="entry name" value="6hp_glycosidase-like_sf"/>
</dbReference>
<gene>
    <name evidence="4" type="ordered locus">BPUM_0401</name>
</gene>
<dbReference type="GO" id="GO:0005975">
    <property type="term" value="P:carbohydrate metabolic process"/>
    <property type="evidence" value="ECO:0007669"/>
    <property type="project" value="InterPro"/>
</dbReference>
<evidence type="ECO:0000256" key="2">
    <source>
        <dbReference type="ARBA" id="ARBA00022801"/>
    </source>
</evidence>
<reference evidence="4 5" key="2">
    <citation type="journal article" date="2013" name="Extremophiles">
        <title>An ICEBs1-like element may be associated with the extreme radiation and desiccation resistance of Bacillus pumilus SAFR-032 spores.</title>
        <authorList>
            <person name="Tirumalai M.R."/>
            <person name="Fox G.E."/>
        </authorList>
    </citation>
    <scope>NUCLEOTIDE SEQUENCE [LARGE SCALE GENOMIC DNA]</scope>
    <source>
        <strain evidence="4 5">SAFR-032</strain>
    </source>
</reference>
<sequence length="360" mass="41894">MHTRIYRTAIFLLIVILLGGCTWRQQKESADPVSPQPVLPGEYFITHHLMTDQGLIRTSFAEEHIYLSESLGLWMDYLVRKKDQNLFDQQLGVLQDQFLLDHHLLSWQIESEQKSKANALVDDLRVVSALQKANRLWKKPAYQSTAKEIAQALKEKNMYKGILSDYYDASTNRTSHTITLSYIDPKAIKELESLHIFTKQMTSNQLAILKQAPRKKGFFPKSYDIKKKTYSFDQEINMIDQLYTAQHAHHAKVNTSEIMKWLKTSFKQDGKLYGRYKLSTLQPSVTYESPSVYALVILYALKQNEQKFAKTVYHRMKELQTQDPLKPYYGGYMNEKETHSFDNLLPLIAERELLNESVVQ</sequence>
<accession>A8FA29</accession>
<reference evidence="4 5" key="1">
    <citation type="journal article" date="2007" name="PLoS ONE">
        <title>Paradoxical DNA repair and peroxide resistance gene conservation in Bacillus pumilus SAFR-032.</title>
        <authorList>
            <person name="Gioia J."/>
            <person name="Yerrapragada S."/>
            <person name="Qin X."/>
            <person name="Jiang H."/>
            <person name="Igboeli O.C."/>
            <person name="Muzny D."/>
            <person name="Dugan-Rocha S."/>
            <person name="Ding Y."/>
            <person name="Hawes A."/>
            <person name="Liu W."/>
            <person name="Perez L."/>
            <person name="Kovar C."/>
            <person name="Dinh H."/>
            <person name="Lee S."/>
            <person name="Nazareth L."/>
            <person name="Blyth P."/>
            <person name="Holder M."/>
            <person name="Buhay C."/>
            <person name="Tirumalai M.R."/>
            <person name="Liu Y."/>
            <person name="Dasgupta I."/>
            <person name="Bokhetache L."/>
            <person name="Fujita M."/>
            <person name="Karouia F."/>
            <person name="Eswara Moorthy P."/>
            <person name="Siefert J."/>
            <person name="Uzman A."/>
            <person name="Buzumbo P."/>
            <person name="Verma A."/>
            <person name="Zwiya H."/>
            <person name="McWilliams B.D."/>
            <person name="Olowu A."/>
            <person name="Clinkenbeard K.D."/>
            <person name="Newcombe D."/>
            <person name="Golebiewski L."/>
            <person name="Petrosino J.F."/>
            <person name="Nicholson W.L."/>
            <person name="Fox G.E."/>
            <person name="Venkateswaran K."/>
            <person name="Highlander S.K."/>
            <person name="Weinstock G.M."/>
        </authorList>
    </citation>
    <scope>NUCLEOTIDE SEQUENCE [LARGE SCALE GENOMIC DNA]</scope>
    <source>
        <strain evidence="4 5">SAFR-032</strain>
    </source>
</reference>
<proteinExistence type="inferred from homology"/>
<dbReference type="PROSITE" id="PS51257">
    <property type="entry name" value="PROKAR_LIPOPROTEIN"/>
    <property type="match status" value="1"/>
</dbReference>
<dbReference type="GeneID" id="5619653"/>
<keyword evidence="5" id="KW-1185">Reference proteome</keyword>
<dbReference type="eggNOG" id="COG3405">
    <property type="taxonomic scope" value="Bacteria"/>
</dbReference>
<dbReference type="InterPro" id="IPR002037">
    <property type="entry name" value="Glyco_hydro_8"/>
</dbReference>
<dbReference type="EMBL" id="CP000813">
    <property type="protein sequence ID" value="ABV61096.1"/>
    <property type="molecule type" value="Genomic_DNA"/>
</dbReference>
<evidence type="ECO:0000313" key="4">
    <source>
        <dbReference type="EMBL" id="ABV61096.1"/>
    </source>
</evidence>
<dbReference type="STRING" id="315750.BPUM_0401"/>
<evidence type="ECO:0000256" key="3">
    <source>
        <dbReference type="ARBA" id="ARBA00023295"/>
    </source>
</evidence>
<dbReference type="RefSeq" id="WP_012008961.1">
    <property type="nucleotide sequence ID" value="NC_009848.4"/>
</dbReference>
<dbReference type="Pfam" id="PF01270">
    <property type="entry name" value="Glyco_hydro_8"/>
    <property type="match status" value="1"/>
</dbReference>
<dbReference type="Proteomes" id="UP000001355">
    <property type="component" value="Chromosome"/>
</dbReference>
<dbReference type="Gene3D" id="1.50.10.10">
    <property type="match status" value="1"/>
</dbReference>
<dbReference type="OrthoDB" id="1779554at2"/>
<comment type="similarity">
    <text evidence="1">Belongs to the glycosyl hydrolase 8 (cellulase D) family.</text>
</comment>
<name>A8FA29_BACP2</name>
<evidence type="ECO:0000313" key="5">
    <source>
        <dbReference type="Proteomes" id="UP000001355"/>
    </source>
</evidence>
<dbReference type="GO" id="GO:0004553">
    <property type="term" value="F:hydrolase activity, hydrolyzing O-glycosyl compounds"/>
    <property type="evidence" value="ECO:0007669"/>
    <property type="project" value="InterPro"/>
</dbReference>
<dbReference type="SUPFAM" id="SSF48208">
    <property type="entry name" value="Six-hairpin glycosidases"/>
    <property type="match status" value="1"/>
</dbReference>
<dbReference type="InterPro" id="IPR008928">
    <property type="entry name" value="6-hairpin_glycosidase_sf"/>
</dbReference>
<dbReference type="HOGENOM" id="CLU_062608_0_0_9"/>
<keyword evidence="4" id="KW-0449">Lipoprotein</keyword>